<dbReference type="Proteomes" id="UP001499930">
    <property type="component" value="Unassembled WGS sequence"/>
</dbReference>
<feature type="region of interest" description="Disordered" evidence="1">
    <location>
        <begin position="55"/>
        <end position="75"/>
    </location>
</feature>
<protein>
    <submittedName>
        <fullName evidence="2">Uncharacterized protein</fullName>
    </submittedName>
</protein>
<dbReference type="RefSeq" id="WP_344906095.1">
    <property type="nucleotide sequence ID" value="NZ_BAAAWD010000026.1"/>
</dbReference>
<evidence type="ECO:0000313" key="3">
    <source>
        <dbReference type="Proteomes" id="UP001499930"/>
    </source>
</evidence>
<name>A0ABP6LAC6_9ACTN</name>
<feature type="region of interest" description="Disordered" evidence="1">
    <location>
        <begin position="93"/>
        <end position="115"/>
    </location>
</feature>
<proteinExistence type="predicted"/>
<gene>
    <name evidence="2" type="ORF">GCM10017559_76610</name>
</gene>
<dbReference type="EMBL" id="BAAAWD010000026">
    <property type="protein sequence ID" value="GAA3037410.1"/>
    <property type="molecule type" value="Genomic_DNA"/>
</dbReference>
<evidence type="ECO:0000256" key="1">
    <source>
        <dbReference type="SAM" id="MobiDB-lite"/>
    </source>
</evidence>
<reference evidence="3" key="1">
    <citation type="journal article" date="2019" name="Int. J. Syst. Evol. Microbiol.">
        <title>The Global Catalogue of Microorganisms (GCM) 10K type strain sequencing project: providing services to taxonomists for standard genome sequencing and annotation.</title>
        <authorList>
            <consortium name="The Broad Institute Genomics Platform"/>
            <consortium name="The Broad Institute Genome Sequencing Center for Infectious Disease"/>
            <person name="Wu L."/>
            <person name="Ma J."/>
        </authorList>
    </citation>
    <scope>NUCLEOTIDE SEQUENCE [LARGE SCALE GENOMIC DNA]</scope>
    <source>
        <strain evidence="3">JCM 3106</strain>
    </source>
</reference>
<keyword evidence="3" id="KW-1185">Reference proteome</keyword>
<comment type="caution">
    <text evidence="2">The sequence shown here is derived from an EMBL/GenBank/DDBJ whole genome shotgun (WGS) entry which is preliminary data.</text>
</comment>
<organism evidence="2 3">
    <name type="scientific">Streptosporangium longisporum</name>
    <dbReference type="NCBI Taxonomy" id="46187"/>
    <lineage>
        <taxon>Bacteria</taxon>
        <taxon>Bacillati</taxon>
        <taxon>Actinomycetota</taxon>
        <taxon>Actinomycetes</taxon>
        <taxon>Streptosporangiales</taxon>
        <taxon>Streptosporangiaceae</taxon>
        <taxon>Streptosporangium</taxon>
    </lineage>
</organism>
<evidence type="ECO:0000313" key="2">
    <source>
        <dbReference type="EMBL" id="GAA3037410.1"/>
    </source>
</evidence>
<accession>A0ABP6LAC6</accession>
<sequence length="115" mass="11801">MLAGLAEASHLSALEQLPALIAEHAAYAGLRDVLIYLADLQQEVLRLVTGKGLAAGADAEPGRPSCGSTGRWPGAPSRRCACWPGGLGERGAPVVGAAAGRHRTPRRAADQRPSG</sequence>